<keyword evidence="3 7" id="KW-0720">Serine protease</keyword>
<evidence type="ECO:0000256" key="1">
    <source>
        <dbReference type="ARBA" id="ARBA00022670"/>
    </source>
</evidence>
<dbReference type="GO" id="GO:0016042">
    <property type="term" value="P:lipid catabolic process"/>
    <property type="evidence" value="ECO:0007669"/>
    <property type="project" value="UniProtKB-KW"/>
</dbReference>
<dbReference type="PRINTS" id="PR00722">
    <property type="entry name" value="CHYMOTRYPSIN"/>
</dbReference>
<evidence type="ECO:0000313" key="11">
    <source>
        <dbReference type="EMBL" id="KAK3932382.1"/>
    </source>
</evidence>
<evidence type="ECO:0000256" key="9">
    <source>
        <dbReference type="SAM" id="SignalP"/>
    </source>
</evidence>
<dbReference type="InterPro" id="IPR029058">
    <property type="entry name" value="AB_hydrolase_fold"/>
</dbReference>
<feature type="compositionally biased region" description="Low complexity" evidence="8">
    <location>
        <begin position="441"/>
        <end position="507"/>
    </location>
</feature>
<proteinExistence type="predicted"/>
<keyword evidence="9" id="KW-0732">Signal</keyword>
<keyword evidence="5" id="KW-0443">Lipid metabolism</keyword>
<evidence type="ECO:0000259" key="10">
    <source>
        <dbReference type="PROSITE" id="PS50240"/>
    </source>
</evidence>
<gene>
    <name evidence="11" type="ORF">KUF71_012559</name>
</gene>
<dbReference type="GO" id="GO:0004252">
    <property type="term" value="F:serine-type endopeptidase activity"/>
    <property type="evidence" value="ECO:0007669"/>
    <property type="project" value="InterPro"/>
</dbReference>
<dbReference type="InterPro" id="IPR009003">
    <property type="entry name" value="Peptidase_S1_PA"/>
</dbReference>
<dbReference type="InterPro" id="IPR033116">
    <property type="entry name" value="TRYPSIN_SER"/>
</dbReference>
<dbReference type="PANTHER" id="PTHR11005">
    <property type="entry name" value="LYSOSOMAL ACID LIPASE-RELATED"/>
    <property type="match status" value="1"/>
</dbReference>
<dbReference type="PROSITE" id="PS00135">
    <property type="entry name" value="TRYPSIN_SER"/>
    <property type="match status" value="1"/>
</dbReference>
<dbReference type="InterPro" id="IPR043504">
    <property type="entry name" value="Peptidase_S1_PA_chymotrypsin"/>
</dbReference>
<dbReference type="SUPFAM" id="SSF50494">
    <property type="entry name" value="Trypsin-like serine proteases"/>
    <property type="match status" value="1"/>
</dbReference>
<evidence type="ECO:0000256" key="2">
    <source>
        <dbReference type="ARBA" id="ARBA00022801"/>
    </source>
</evidence>
<dbReference type="Gene3D" id="2.40.10.10">
    <property type="entry name" value="Trypsin-like serine proteases"/>
    <property type="match status" value="1"/>
</dbReference>
<feature type="region of interest" description="Disordered" evidence="8">
    <location>
        <begin position="439"/>
        <end position="507"/>
    </location>
</feature>
<evidence type="ECO:0000256" key="8">
    <source>
        <dbReference type="SAM" id="MobiDB-lite"/>
    </source>
</evidence>
<dbReference type="InterPro" id="IPR001254">
    <property type="entry name" value="Trypsin_dom"/>
</dbReference>
<dbReference type="FunFam" id="2.40.10.10:FF:000006">
    <property type="entry name" value="Serine proteinase stubble"/>
    <property type="match status" value="1"/>
</dbReference>
<reference evidence="11" key="2">
    <citation type="journal article" date="2023" name="BMC Genomics">
        <title>Pest status, molecular evolution, and epigenetic factors derived from the genome assembly of Frankliniella fusca, a thysanopteran phytovirus vector.</title>
        <authorList>
            <person name="Catto M.A."/>
            <person name="Labadie P.E."/>
            <person name="Jacobson A.L."/>
            <person name="Kennedy G.G."/>
            <person name="Srinivasan R."/>
            <person name="Hunt B.G."/>
        </authorList>
    </citation>
    <scope>NUCLEOTIDE SEQUENCE</scope>
    <source>
        <strain evidence="11">PL_HMW_Pooled</strain>
    </source>
</reference>
<evidence type="ECO:0000256" key="5">
    <source>
        <dbReference type="ARBA" id="ARBA00023098"/>
    </source>
</evidence>
<dbReference type="GO" id="GO:0006508">
    <property type="term" value="P:proteolysis"/>
    <property type="evidence" value="ECO:0007669"/>
    <property type="project" value="UniProtKB-KW"/>
</dbReference>
<reference evidence="11" key="1">
    <citation type="submission" date="2021-07" db="EMBL/GenBank/DDBJ databases">
        <authorList>
            <person name="Catto M.A."/>
            <person name="Jacobson A."/>
            <person name="Kennedy G."/>
            <person name="Labadie P."/>
            <person name="Hunt B.G."/>
            <person name="Srinivasan R."/>
        </authorList>
    </citation>
    <scope>NUCLEOTIDE SEQUENCE</scope>
    <source>
        <strain evidence="11">PL_HMW_Pooled</strain>
        <tissue evidence="11">Head</tissue>
    </source>
</reference>
<feature type="chain" id="PRO_5042102425" evidence="9">
    <location>
        <begin position="21"/>
        <end position="989"/>
    </location>
</feature>
<evidence type="ECO:0000256" key="4">
    <source>
        <dbReference type="ARBA" id="ARBA00022963"/>
    </source>
</evidence>
<evidence type="ECO:0000256" key="3">
    <source>
        <dbReference type="ARBA" id="ARBA00022825"/>
    </source>
</evidence>
<dbReference type="FunFam" id="3.40.50.1820:FF:000179">
    <property type="entry name" value="Lipase"/>
    <property type="match status" value="1"/>
</dbReference>
<protein>
    <submittedName>
        <fullName evidence="11">Lipase 3</fullName>
    </submittedName>
</protein>
<dbReference type="EMBL" id="JAHWGI010001436">
    <property type="protein sequence ID" value="KAK3932382.1"/>
    <property type="molecule type" value="Genomic_DNA"/>
</dbReference>
<keyword evidence="4" id="KW-0442">Lipid degradation</keyword>
<dbReference type="PROSITE" id="PS50240">
    <property type="entry name" value="TRYPSIN_DOM"/>
    <property type="match status" value="1"/>
</dbReference>
<name>A0AAE1I2Q6_9NEOP</name>
<dbReference type="InterPro" id="IPR001314">
    <property type="entry name" value="Peptidase_S1A"/>
</dbReference>
<dbReference type="CDD" id="cd00190">
    <property type="entry name" value="Tryp_SPc"/>
    <property type="match status" value="1"/>
</dbReference>
<dbReference type="Pfam" id="PF00561">
    <property type="entry name" value="Abhydrolase_1"/>
    <property type="match status" value="1"/>
</dbReference>
<keyword evidence="2 7" id="KW-0378">Hydrolase</keyword>
<dbReference type="Gene3D" id="3.40.50.1820">
    <property type="entry name" value="alpha/beta hydrolase"/>
    <property type="match status" value="1"/>
</dbReference>
<feature type="domain" description="Peptidase S1" evidence="10">
    <location>
        <begin position="712"/>
        <end position="944"/>
    </location>
</feature>
<dbReference type="InterPro" id="IPR018114">
    <property type="entry name" value="TRYPSIN_HIS"/>
</dbReference>
<dbReference type="InterPro" id="IPR000073">
    <property type="entry name" value="AB_hydrolase_1"/>
</dbReference>
<accession>A0AAE1I2Q6</accession>
<comment type="caution">
    <text evidence="11">The sequence shown here is derived from an EMBL/GenBank/DDBJ whole genome shotgun (WGS) entry which is preliminary data.</text>
</comment>
<keyword evidence="1 7" id="KW-0645">Protease</keyword>
<sequence length="989" mass="105872">MAPTAMVLLLALAAAPCALAAADADEQNTWWQFRAMDTGELLSKYLTEDTTGPPALGQLTPPPLPLTGRRSPIGTVNLAAANNYTIETHTVRTVDGYLLTLYRLPNPGRPAVLLGHSVLSSSAEFLILGRGRALAFLLHDAGFDVWMFNARGTTPSRRHETLTPNRPKFWDFSFHEIGAADLPASIDFVLNKTGHPQLHYVGFGQGGTVLLVLANEHPDYMDKVKTFVGLAPLAFTRDIRSFPLRFLAVAPSKLYFVLKLVGINEFLPSSKLQAFLADMLCSDGDPSQSVCANMLFLFAGTDTDQMNTTVLPDLFANAPAGASTKQLLHYGQLVMHRHLVFRQFDYGRWGNLKKYKVVKPPDYDLAKVTAPSYLYHSENDILCVQSNIDELTHKMGNIQKDGVRKVPNAKFSHLDYIVGKNAKELVYDDLIEVLRKHDGHAGSQSTSTTTAPSTPSATSSAVPASTAGGSSTTAASTAGGSTTAASTAGGSTTAASASPAHDSSGSTVTASVASTAATSVATTATAPTTTTPPSAAPSTAIIAESSGATTDAERRSTEGAPLAPQAVVPTSVTPHHAPRKRRETSLIIQLGMILGVNYDVAVFIDCRSSLTPPPLPPHIKYHGFTYHDHVTHNPKSPWQYDLSAESVGEAPEMASPANGTSLLSEHERQTFLEWILGLTGGGTTTQEPDREPVIPTTCAACTCGLTNKRTRIVGGQPVQVNQYLWMALLMYEGRFYCGGSLISSKYILTASHCVDGFQRPKISVRLLEHDRSSTSETSTLDRKVARVIKHPGYSDSTFNNDIALLRLDRAVEFGDSLRPVCLPPMGKSFTGMDGVVTGWGVSTPGGNTNQILHEVTVPIMSNKECRKSNYGAKRISDNMLCAGYPEGKKDSCQGDSGGPLHVANGTFHHIVGVVSWGEGCARPKYPGVYARVNRYLTWIKRNTKDSCFCDQQGNGFTHFPAAGATTAAPASASEVSSPAAAGASRVFDE</sequence>
<keyword evidence="6" id="KW-1015">Disulfide bond</keyword>
<dbReference type="PROSITE" id="PS00134">
    <property type="entry name" value="TRYPSIN_HIS"/>
    <property type="match status" value="1"/>
</dbReference>
<keyword evidence="12" id="KW-1185">Reference proteome</keyword>
<dbReference type="Proteomes" id="UP001219518">
    <property type="component" value="Unassembled WGS sequence"/>
</dbReference>
<dbReference type="SUPFAM" id="SSF53474">
    <property type="entry name" value="alpha/beta-Hydrolases"/>
    <property type="match status" value="1"/>
</dbReference>
<feature type="region of interest" description="Disordered" evidence="8">
    <location>
        <begin position="968"/>
        <end position="989"/>
    </location>
</feature>
<feature type="region of interest" description="Disordered" evidence="8">
    <location>
        <begin position="519"/>
        <end position="581"/>
    </location>
</feature>
<organism evidence="11 12">
    <name type="scientific">Frankliniella fusca</name>
    <dbReference type="NCBI Taxonomy" id="407009"/>
    <lineage>
        <taxon>Eukaryota</taxon>
        <taxon>Metazoa</taxon>
        <taxon>Ecdysozoa</taxon>
        <taxon>Arthropoda</taxon>
        <taxon>Hexapoda</taxon>
        <taxon>Insecta</taxon>
        <taxon>Pterygota</taxon>
        <taxon>Neoptera</taxon>
        <taxon>Paraneoptera</taxon>
        <taxon>Thysanoptera</taxon>
        <taxon>Terebrantia</taxon>
        <taxon>Thripoidea</taxon>
        <taxon>Thripidae</taxon>
        <taxon>Frankliniella</taxon>
    </lineage>
</organism>
<evidence type="ECO:0000256" key="6">
    <source>
        <dbReference type="ARBA" id="ARBA00023157"/>
    </source>
</evidence>
<dbReference type="SMART" id="SM00020">
    <property type="entry name" value="Tryp_SPc"/>
    <property type="match status" value="1"/>
</dbReference>
<evidence type="ECO:0000313" key="12">
    <source>
        <dbReference type="Proteomes" id="UP001219518"/>
    </source>
</evidence>
<evidence type="ECO:0000256" key="7">
    <source>
        <dbReference type="RuleBase" id="RU363034"/>
    </source>
</evidence>
<dbReference type="AlphaFoldDB" id="A0AAE1I2Q6"/>
<feature type="signal peptide" evidence="9">
    <location>
        <begin position="1"/>
        <end position="20"/>
    </location>
</feature>
<dbReference type="Pfam" id="PF00089">
    <property type="entry name" value="Trypsin"/>
    <property type="match status" value="1"/>
</dbReference>
<feature type="compositionally biased region" description="Low complexity" evidence="8">
    <location>
        <begin position="519"/>
        <end position="540"/>
    </location>
</feature>